<organism evidence="1 2">
    <name type="scientific">Halonotius aquaticus</name>
    <dbReference type="NCBI Taxonomy" id="2216978"/>
    <lineage>
        <taxon>Archaea</taxon>
        <taxon>Methanobacteriati</taxon>
        <taxon>Methanobacteriota</taxon>
        <taxon>Stenosarchaea group</taxon>
        <taxon>Halobacteria</taxon>
        <taxon>Halobacteriales</taxon>
        <taxon>Haloferacaceae</taxon>
        <taxon>Halonotius</taxon>
    </lineage>
</organism>
<evidence type="ECO:0000313" key="1">
    <source>
        <dbReference type="EMBL" id="RJX42289.1"/>
    </source>
</evidence>
<proteinExistence type="predicted"/>
<reference evidence="1 2" key="1">
    <citation type="submission" date="2018-06" db="EMBL/GenBank/DDBJ databases">
        <title>Halonotius sp. F13-13 a new haloarchaeeon isolated from a solar saltern from Isla Cristina, Huelva, Spain.</title>
        <authorList>
            <person name="Duran-Viseras A."/>
            <person name="Sanchez-Porro C."/>
            <person name="Ventosa A."/>
        </authorList>
    </citation>
    <scope>NUCLEOTIDE SEQUENCE [LARGE SCALE GENOMIC DNA]</scope>
    <source>
        <strain evidence="1 2">F13-13</strain>
    </source>
</reference>
<sequence>MARPLRFRYAPGRWSRDRLRSEVLQPLDDNLGATMDGPWYRPPSGYDAVRFAMDNGDTALFIWTDGDDGPDGVDGGPGGYWLGNTETPSSLWRTEKYGFSEVPYPVSRWAERELLAQLRMESPWLAPYDHLAWFFLPVFLSKDGRESTRSFFIDHAAGFPDATAEEALQHYEDVLHTGALDEYREEMAGKLGTSEQLDLTRMTAAMGEFNVAKLLVEAGYEITPEIEVTTGHSIDFRADLPDNDGRDAILVEVTRPLPPDRRAANAATTAIRETVKTKTDGQLDAHAGGVVLLVDCSSFPDADWQPIVAEQPEVGHRPAVVFRRRPDGTTTGYRTGRLPLSLDDAIEFIADNEPAV</sequence>
<dbReference type="Pfam" id="PF19096">
    <property type="entry name" value="DUF5784"/>
    <property type="match status" value="1"/>
</dbReference>
<accession>A0A3A6PLG4</accession>
<dbReference type="Proteomes" id="UP000276588">
    <property type="component" value="Unassembled WGS sequence"/>
</dbReference>
<keyword evidence="2" id="KW-1185">Reference proteome</keyword>
<dbReference type="RefSeq" id="WP_120103597.1">
    <property type="nucleotide sequence ID" value="NZ_QKNY01000018.1"/>
</dbReference>
<dbReference type="AlphaFoldDB" id="A0A3A6PLG4"/>
<dbReference type="InterPro" id="IPR043953">
    <property type="entry name" value="DUF5784"/>
</dbReference>
<gene>
    <name evidence="1" type="ORF">DM826_11640</name>
</gene>
<protein>
    <submittedName>
        <fullName evidence="1">Uncharacterized protein</fullName>
    </submittedName>
</protein>
<comment type="caution">
    <text evidence="1">The sequence shown here is derived from an EMBL/GenBank/DDBJ whole genome shotgun (WGS) entry which is preliminary data.</text>
</comment>
<evidence type="ECO:0000313" key="2">
    <source>
        <dbReference type="Proteomes" id="UP000276588"/>
    </source>
</evidence>
<dbReference type="OrthoDB" id="154989at2157"/>
<dbReference type="EMBL" id="QKNY01000018">
    <property type="protein sequence ID" value="RJX42289.1"/>
    <property type="molecule type" value="Genomic_DNA"/>
</dbReference>
<name>A0A3A6PLG4_9EURY</name>